<feature type="signal peptide" evidence="1">
    <location>
        <begin position="1"/>
        <end position="23"/>
    </location>
</feature>
<proteinExistence type="predicted"/>
<dbReference type="OrthoDB" id="9838785at2"/>
<name>A0A511RJM6_9DEIN</name>
<protein>
    <submittedName>
        <fullName evidence="2">Uncharacterized protein</fullName>
    </submittedName>
</protein>
<accession>A0A511RJM6</accession>
<feature type="chain" id="PRO_5021883718" evidence="1">
    <location>
        <begin position="24"/>
        <end position="134"/>
    </location>
</feature>
<dbReference type="EMBL" id="BJXN01000002">
    <property type="protein sequence ID" value="GEM89016.1"/>
    <property type="molecule type" value="Genomic_DNA"/>
</dbReference>
<dbReference type="Proteomes" id="UP000321827">
    <property type="component" value="Unassembled WGS sequence"/>
</dbReference>
<reference evidence="2 3" key="1">
    <citation type="submission" date="2019-07" db="EMBL/GenBank/DDBJ databases">
        <title>Whole genome shotgun sequence of Oceanithermus desulfurans NBRC 100063.</title>
        <authorList>
            <person name="Hosoyama A."/>
            <person name="Uohara A."/>
            <person name="Ohji S."/>
            <person name="Ichikawa N."/>
        </authorList>
    </citation>
    <scope>NUCLEOTIDE SEQUENCE [LARGE SCALE GENOMIC DNA]</scope>
    <source>
        <strain evidence="2 3">NBRC 100063</strain>
    </source>
</reference>
<keyword evidence="1" id="KW-0732">Signal</keyword>
<evidence type="ECO:0000313" key="2">
    <source>
        <dbReference type="EMBL" id="GEM89016.1"/>
    </source>
</evidence>
<dbReference type="AlphaFoldDB" id="A0A511RJM6"/>
<organism evidence="2 3">
    <name type="scientific">Oceanithermus desulfurans NBRC 100063</name>
    <dbReference type="NCBI Taxonomy" id="1227550"/>
    <lineage>
        <taxon>Bacteria</taxon>
        <taxon>Thermotogati</taxon>
        <taxon>Deinococcota</taxon>
        <taxon>Deinococci</taxon>
        <taxon>Thermales</taxon>
        <taxon>Thermaceae</taxon>
        <taxon>Oceanithermus</taxon>
    </lineage>
</organism>
<comment type="caution">
    <text evidence="2">The sequence shown here is derived from an EMBL/GenBank/DDBJ whole genome shotgun (WGS) entry which is preliminary data.</text>
</comment>
<gene>
    <name evidence="2" type="ORF">ODE01S_04500</name>
</gene>
<dbReference type="RefSeq" id="WP_147145379.1">
    <property type="nucleotide sequence ID" value="NZ_BJXN01000002.1"/>
</dbReference>
<evidence type="ECO:0000313" key="3">
    <source>
        <dbReference type="Proteomes" id="UP000321827"/>
    </source>
</evidence>
<sequence>MKRWSFAAPWLLALALAAAPQLDYDPALTLPDGAQALAMEACPVPRGFWEPLEAKGWKSACFLAHGDPFVLEKALALALEKAGYVRTGRETQPLSGEDRFVLEQWRAEARELFVEYFLFPEKSAAVYLIAHPPH</sequence>
<evidence type="ECO:0000256" key="1">
    <source>
        <dbReference type="SAM" id="SignalP"/>
    </source>
</evidence>